<gene>
    <name evidence="1" type="ORF">DESAM_20767</name>
</gene>
<evidence type="ECO:0000313" key="1">
    <source>
        <dbReference type="EMBL" id="CCO23054.1"/>
    </source>
</evidence>
<dbReference type="PATRIC" id="fig|1121451.3.peg.1028"/>
<dbReference type="STRING" id="1121451.DESAM_20767"/>
<evidence type="ECO:0000313" key="2">
    <source>
        <dbReference type="Proteomes" id="UP000010808"/>
    </source>
</evidence>
<reference evidence="1 2" key="1">
    <citation type="submission" date="2012-10" db="EMBL/GenBank/DDBJ databases">
        <authorList>
            <person name="Genoscope - CEA"/>
        </authorList>
    </citation>
    <scope>NUCLEOTIDE SEQUENCE [LARGE SCALE GENOMIC DNA]</scope>
    <source>
        <strain evidence="2">AM13 / DSM 14728</strain>
    </source>
</reference>
<dbReference type="KEGG" id="dhy:DESAM_20767"/>
<organism evidence="1 2">
    <name type="scientific">Maridesulfovibrio hydrothermalis AM13 = DSM 14728</name>
    <dbReference type="NCBI Taxonomy" id="1121451"/>
    <lineage>
        <taxon>Bacteria</taxon>
        <taxon>Pseudomonadati</taxon>
        <taxon>Thermodesulfobacteriota</taxon>
        <taxon>Desulfovibrionia</taxon>
        <taxon>Desulfovibrionales</taxon>
        <taxon>Desulfovibrionaceae</taxon>
        <taxon>Maridesulfovibrio</taxon>
    </lineage>
</organism>
<accession>L0R8H4</accession>
<dbReference type="EMBL" id="FO203522">
    <property type="protein sequence ID" value="CCO23054.1"/>
    <property type="molecule type" value="Genomic_DNA"/>
</dbReference>
<dbReference type="HOGENOM" id="CLU_2787059_0_0_7"/>
<name>L0R8H4_9BACT</name>
<protein>
    <submittedName>
        <fullName evidence="1">Uncharacterized protein</fullName>
    </submittedName>
</protein>
<dbReference type="AlphaFoldDB" id="L0R8H4"/>
<keyword evidence="2" id="KW-1185">Reference proteome</keyword>
<proteinExistence type="predicted"/>
<dbReference type="Proteomes" id="UP000010808">
    <property type="component" value="Chromosome"/>
</dbReference>
<sequence length="68" mass="8054">MIIKLYLAVNYEVSRKYLLHVFNQLEKYITGFSGIGKQEAIYLQLFTLCRFRGKIQIILKYSISMSKE</sequence>